<dbReference type="PRINTS" id="PR00411">
    <property type="entry name" value="PNDRDTASEI"/>
</dbReference>
<feature type="region of interest" description="Disordered" evidence="2">
    <location>
        <begin position="192"/>
        <end position="213"/>
    </location>
</feature>
<gene>
    <name evidence="3" type="ORF">FK529_15140</name>
</gene>
<dbReference type="PANTHER" id="PTHR43539:SF68">
    <property type="entry name" value="FLAVIN-BINDING MONOOXYGENASE-LIKE PROTEIN (AFU_ORTHOLOGUE AFUA_4G09220)"/>
    <property type="match status" value="1"/>
</dbReference>
<dbReference type="Proteomes" id="UP000317291">
    <property type="component" value="Unassembled WGS sequence"/>
</dbReference>
<feature type="compositionally biased region" description="Polar residues" evidence="2">
    <location>
        <begin position="1"/>
        <end position="13"/>
    </location>
</feature>
<dbReference type="AlphaFoldDB" id="A0A5C5R7L9"/>
<dbReference type="PANTHER" id="PTHR43539">
    <property type="entry name" value="FLAVIN-BINDING MONOOXYGENASE-LIKE PROTEIN (AFU_ORTHOLOGUE AFUA_4G09220)"/>
    <property type="match status" value="1"/>
</dbReference>
<keyword evidence="4" id="KW-1185">Reference proteome</keyword>
<dbReference type="Gene3D" id="3.50.50.60">
    <property type="entry name" value="FAD/NAD(P)-binding domain"/>
    <property type="match status" value="1"/>
</dbReference>
<name>A0A5C5R7L9_9ACTN</name>
<dbReference type="Pfam" id="PF13738">
    <property type="entry name" value="Pyr_redox_3"/>
    <property type="match status" value="1"/>
</dbReference>
<keyword evidence="1" id="KW-0560">Oxidoreductase</keyword>
<evidence type="ECO:0000313" key="3">
    <source>
        <dbReference type="EMBL" id="TWS18434.1"/>
    </source>
</evidence>
<comment type="caution">
    <text evidence="3">The sequence shown here is derived from an EMBL/GenBank/DDBJ whole genome shotgun (WGS) entry which is preliminary data.</text>
</comment>
<dbReference type="SUPFAM" id="SSF51905">
    <property type="entry name" value="FAD/NAD(P)-binding domain"/>
    <property type="match status" value="2"/>
</dbReference>
<proteinExistence type="predicted"/>
<accession>A0A5C5R7L9</accession>
<organism evidence="3 4">
    <name type="scientific">Tsukamurella asaccharolytica</name>
    <dbReference type="NCBI Taxonomy" id="2592067"/>
    <lineage>
        <taxon>Bacteria</taxon>
        <taxon>Bacillati</taxon>
        <taxon>Actinomycetota</taxon>
        <taxon>Actinomycetes</taxon>
        <taxon>Mycobacteriales</taxon>
        <taxon>Tsukamurellaceae</taxon>
        <taxon>Tsukamurella</taxon>
    </lineage>
</organism>
<protein>
    <submittedName>
        <fullName evidence="3">NAD(P)/FAD-dependent oxidoreductase</fullName>
    </submittedName>
</protein>
<evidence type="ECO:0000256" key="1">
    <source>
        <dbReference type="ARBA" id="ARBA00023002"/>
    </source>
</evidence>
<dbReference type="PRINTS" id="PR00368">
    <property type="entry name" value="FADPNR"/>
</dbReference>
<feature type="region of interest" description="Disordered" evidence="2">
    <location>
        <begin position="1"/>
        <end position="35"/>
    </location>
</feature>
<dbReference type="EMBL" id="VIGW01000009">
    <property type="protein sequence ID" value="TWS18434.1"/>
    <property type="molecule type" value="Genomic_DNA"/>
</dbReference>
<evidence type="ECO:0000256" key="2">
    <source>
        <dbReference type="SAM" id="MobiDB-lite"/>
    </source>
</evidence>
<evidence type="ECO:0000313" key="4">
    <source>
        <dbReference type="Proteomes" id="UP000317291"/>
    </source>
</evidence>
<dbReference type="GO" id="GO:0004497">
    <property type="term" value="F:monooxygenase activity"/>
    <property type="evidence" value="ECO:0007669"/>
    <property type="project" value="TreeGrafter"/>
</dbReference>
<dbReference type="GO" id="GO:0050660">
    <property type="term" value="F:flavin adenine dinucleotide binding"/>
    <property type="evidence" value="ECO:0007669"/>
    <property type="project" value="TreeGrafter"/>
</dbReference>
<reference evidence="3 4" key="1">
    <citation type="submission" date="2019-06" db="EMBL/GenBank/DDBJ databases">
        <title>Tsukamurella conjunctivitidis sp. nov., Tsukamurella assacharolytica sp. nov. and Tsukamurella sputae sp. nov. isolated from patients with conjunctivitis, bacteraemia (lymphoma) and respiratory infection (sputum) in Hong Kong.</title>
        <authorList>
            <person name="Teng J.L.L."/>
            <person name="Lee H.H."/>
            <person name="Fong J.Y.H."/>
            <person name="Fok K.M.N."/>
            <person name="Lau S.K.P."/>
            <person name="Woo P.C.Y."/>
        </authorList>
    </citation>
    <scope>NUCLEOTIDE SEQUENCE [LARGE SCALE GENOMIC DNA]</scope>
    <source>
        <strain evidence="3 4">HKU71</strain>
    </source>
</reference>
<sequence>MTWVTTSNEQLGSSDAKPAPGVSRQNSNEQRGSHLMEALNDNAVERTSREGVAESVRRWANELERALQNSDREALASLFSDPSYWRDNLAITWDFRQLEGPAGIVDVLCENYEAIRPANFAISDRWPAPELSGADSDQTIEAFLDFQTAQGDCSAYLLLKRDQSDRSVGSDSSGLVCTAIYSRLDNLRGFEPPTSPVDAPGVHGKGGPDNWLDQRSKRQEFSDRDPEVLVIGGGHAGIMVGRALQQLGIDQLIIDKNPRAGDSWRNRYYSLALHTPLNIAQFPDLPFPADFPKYLPKDKLANWMEFYVDAMDLNYWSSTEFVKGSYDPDSGLWEVLIRTSSGGERVMRPKHVIMATGGLGAQPTVPTLQGSDSFKGTIVHSSQFGSAKDFESAKVLVVGAGCSGHDVAADLAHHGVDTTMLQRSPIPVQNLETANLAYALHSDATVPTEVADYKSGLGLIYPILKSGLQELARQSKILDAELHRDLTKSGMRIDTEGEDGMGWLGNGLKYAGKYYLNVGASDLIIDGSIKVIQSDDTESLVATGMRMKDGSTLEFDHIVLATGYKNQRTEVERYFGKEVADLVGDVGGLDDDGEARGGFRPTAHPALWLMTFSFQYARMYSNAVAMQIKARLEGILPEGLPRIEDRYAGLAGALNAET</sequence>
<dbReference type="InterPro" id="IPR050982">
    <property type="entry name" value="Auxin_biosynth/cation_transpt"/>
</dbReference>
<dbReference type="InterPro" id="IPR036188">
    <property type="entry name" value="FAD/NAD-bd_sf"/>
</dbReference>